<name>A0ABV6H4E4_9ACTN</name>
<comment type="caution">
    <text evidence="2">The sequence shown here is derived from an EMBL/GenBank/DDBJ whole genome shotgun (WGS) entry which is preliminary data.</text>
</comment>
<evidence type="ECO:0000313" key="3">
    <source>
        <dbReference type="Proteomes" id="UP001589783"/>
    </source>
</evidence>
<protein>
    <recommendedName>
        <fullName evidence="4">DUF4229 domain-containing protein</fullName>
    </recommendedName>
</protein>
<keyword evidence="1" id="KW-0472">Membrane</keyword>
<evidence type="ECO:0000256" key="1">
    <source>
        <dbReference type="SAM" id="Phobius"/>
    </source>
</evidence>
<dbReference type="Proteomes" id="UP001589783">
    <property type="component" value="Unassembled WGS sequence"/>
</dbReference>
<keyword evidence="3" id="KW-1185">Reference proteome</keyword>
<sequence>MTPREPTAADSFSFGRMVARSLGAAALVLVIAVPLVWWLARTVEMVALIVAIAAVVVMVIVMAVVVRRELRHVQHEIDHLKKQHSDT</sequence>
<keyword evidence="1" id="KW-1133">Transmembrane helix</keyword>
<feature type="transmembrane region" description="Helical" evidence="1">
    <location>
        <begin position="46"/>
        <end position="66"/>
    </location>
</feature>
<keyword evidence="1" id="KW-0812">Transmembrane</keyword>
<dbReference type="EMBL" id="JBHLWV010000011">
    <property type="protein sequence ID" value="MFC0313743.1"/>
    <property type="molecule type" value="Genomic_DNA"/>
</dbReference>
<reference evidence="2 3" key="1">
    <citation type="submission" date="2024-09" db="EMBL/GenBank/DDBJ databases">
        <authorList>
            <person name="Sun Q."/>
            <person name="Mori K."/>
        </authorList>
    </citation>
    <scope>NUCLEOTIDE SEQUENCE [LARGE SCALE GENOMIC DNA]</scope>
    <source>
        <strain evidence="2 3">CCM 7957</strain>
    </source>
</reference>
<dbReference type="RefSeq" id="WP_382360487.1">
    <property type="nucleotide sequence ID" value="NZ_JBHLWV010000011.1"/>
</dbReference>
<accession>A0ABV6H4E4</accession>
<gene>
    <name evidence="2" type="ORF">ACFFJD_02600</name>
</gene>
<feature type="transmembrane region" description="Helical" evidence="1">
    <location>
        <begin position="21"/>
        <end position="40"/>
    </location>
</feature>
<evidence type="ECO:0000313" key="2">
    <source>
        <dbReference type="EMBL" id="MFC0313743.1"/>
    </source>
</evidence>
<evidence type="ECO:0008006" key="4">
    <source>
        <dbReference type="Google" id="ProtNLM"/>
    </source>
</evidence>
<proteinExistence type="predicted"/>
<organism evidence="2 3">
    <name type="scientific">Gordonia phosphorivorans</name>
    <dbReference type="NCBI Taxonomy" id="1056982"/>
    <lineage>
        <taxon>Bacteria</taxon>
        <taxon>Bacillati</taxon>
        <taxon>Actinomycetota</taxon>
        <taxon>Actinomycetes</taxon>
        <taxon>Mycobacteriales</taxon>
        <taxon>Gordoniaceae</taxon>
        <taxon>Gordonia</taxon>
    </lineage>
</organism>